<gene>
    <name evidence="1" type="ORF">GSPATT00033262001</name>
</gene>
<evidence type="ECO:0008006" key="3">
    <source>
        <dbReference type="Google" id="ProtNLM"/>
    </source>
</evidence>
<dbReference type="EMBL" id="CT868025">
    <property type="protein sequence ID" value="CAK63409.1"/>
    <property type="molecule type" value="Genomic_DNA"/>
</dbReference>
<evidence type="ECO:0000313" key="1">
    <source>
        <dbReference type="EMBL" id="CAK63409.1"/>
    </source>
</evidence>
<evidence type="ECO:0000313" key="2">
    <source>
        <dbReference type="Proteomes" id="UP000000600"/>
    </source>
</evidence>
<dbReference type="RefSeq" id="XP_001430807.1">
    <property type="nucleotide sequence ID" value="XM_001430770.1"/>
</dbReference>
<proteinExistence type="predicted"/>
<dbReference type="InParanoid" id="A0BXZ2"/>
<reference evidence="1 2" key="1">
    <citation type="journal article" date="2006" name="Nature">
        <title>Global trends of whole-genome duplications revealed by the ciliate Paramecium tetraurelia.</title>
        <authorList>
            <consortium name="Genoscope"/>
            <person name="Aury J.-M."/>
            <person name="Jaillon O."/>
            <person name="Duret L."/>
            <person name="Noel B."/>
            <person name="Jubin C."/>
            <person name="Porcel B.M."/>
            <person name="Segurens B."/>
            <person name="Daubin V."/>
            <person name="Anthouard V."/>
            <person name="Aiach N."/>
            <person name="Arnaiz O."/>
            <person name="Billaut A."/>
            <person name="Beisson J."/>
            <person name="Blanc I."/>
            <person name="Bouhouche K."/>
            <person name="Camara F."/>
            <person name="Duharcourt S."/>
            <person name="Guigo R."/>
            <person name="Gogendeau D."/>
            <person name="Katinka M."/>
            <person name="Keller A.-M."/>
            <person name="Kissmehl R."/>
            <person name="Klotz C."/>
            <person name="Koll F."/>
            <person name="Le Moue A."/>
            <person name="Lepere C."/>
            <person name="Malinsky S."/>
            <person name="Nowacki M."/>
            <person name="Nowak J.K."/>
            <person name="Plattner H."/>
            <person name="Poulain J."/>
            <person name="Ruiz F."/>
            <person name="Serrano V."/>
            <person name="Zagulski M."/>
            <person name="Dessen P."/>
            <person name="Betermier M."/>
            <person name="Weissenbach J."/>
            <person name="Scarpelli C."/>
            <person name="Schachter V."/>
            <person name="Sperling L."/>
            <person name="Meyer E."/>
            <person name="Cohen J."/>
            <person name="Wincker P."/>
        </authorList>
    </citation>
    <scope>NUCLEOTIDE SEQUENCE [LARGE SCALE GENOMIC DNA]</scope>
    <source>
        <strain evidence="1 2">Stock d4-2</strain>
    </source>
</reference>
<accession>A0BXZ2</accession>
<sequence>MGHSLQMMSWQDISSLQKRQQRYILVDIFYNPNKEKIHFQNRGGLSSYLTIILKQVYLLGLMIPQQIPQINFVIGVTSNYLGFRAQNFKSQKIYGYNYFEFDICLLRVLYTEEKKFTKLVKLLHQVGKNLNKLISLRNIIHYGYVYEATFQHVSAMIDFSIK</sequence>
<keyword evidence="2" id="KW-1185">Reference proteome</keyword>
<dbReference type="Proteomes" id="UP000000600">
    <property type="component" value="Unassembled WGS sequence"/>
</dbReference>
<dbReference type="HOGENOM" id="CLU_1638641_0_0_1"/>
<organism evidence="1 2">
    <name type="scientific">Paramecium tetraurelia</name>
    <dbReference type="NCBI Taxonomy" id="5888"/>
    <lineage>
        <taxon>Eukaryota</taxon>
        <taxon>Sar</taxon>
        <taxon>Alveolata</taxon>
        <taxon>Ciliophora</taxon>
        <taxon>Intramacronucleata</taxon>
        <taxon>Oligohymenophorea</taxon>
        <taxon>Peniculida</taxon>
        <taxon>Parameciidae</taxon>
        <taxon>Paramecium</taxon>
    </lineage>
</organism>
<dbReference type="GeneID" id="5016591"/>
<dbReference type="KEGG" id="ptm:GSPATT00033262001"/>
<name>A0BXZ2_PARTE</name>
<protein>
    <recommendedName>
        <fullName evidence="3">Kinase domain protein</fullName>
    </recommendedName>
</protein>
<dbReference type="AlphaFoldDB" id="A0BXZ2"/>